<evidence type="ECO:0000313" key="1">
    <source>
        <dbReference type="EMBL" id="CAH2019684.1"/>
    </source>
</evidence>
<dbReference type="EMBL" id="CAKOFQ010010438">
    <property type="protein sequence ID" value="CAH2019684.1"/>
    <property type="molecule type" value="Genomic_DNA"/>
</dbReference>
<evidence type="ECO:0000313" key="2">
    <source>
        <dbReference type="Proteomes" id="UP001152888"/>
    </source>
</evidence>
<gene>
    <name evidence="1" type="ORF">ACAOBT_LOCUS37322</name>
</gene>
<keyword evidence="2" id="KW-1185">Reference proteome</keyword>
<name>A0A9P0QFU9_ACAOB</name>
<accession>A0A9P0QFU9</accession>
<organism evidence="1 2">
    <name type="scientific">Acanthoscelides obtectus</name>
    <name type="common">Bean weevil</name>
    <name type="synonym">Bruchus obtectus</name>
    <dbReference type="NCBI Taxonomy" id="200917"/>
    <lineage>
        <taxon>Eukaryota</taxon>
        <taxon>Metazoa</taxon>
        <taxon>Ecdysozoa</taxon>
        <taxon>Arthropoda</taxon>
        <taxon>Hexapoda</taxon>
        <taxon>Insecta</taxon>
        <taxon>Pterygota</taxon>
        <taxon>Neoptera</taxon>
        <taxon>Endopterygota</taxon>
        <taxon>Coleoptera</taxon>
        <taxon>Polyphaga</taxon>
        <taxon>Cucujiformia</taxon>
        <taxon>Chrysomeloidea</taxon>
        <taxon>Chrysomelidae</taxon>
        <taxon>Bruchinae</taxon>
        <taxon>Bruchini</taxon>
        <taxon>Acanthoscelides</taxon>
    </lineage>
</organism>
<dbReference type="Proteomes" id="UP001152888">
    <property type="component" value="Unassembled WGS sequence"/>
</dbReference>
<dbReference type="AlphaFoldDB" id="A0A9P0QFU9"/>
<sequence>MYMLGYRYVPHFIPGIEGAAHGEDLFLYWDTFITKVSKLIFNGYRPVSKKMVRVLSNFVKYK</sequence>
<proteinExistence type="predicted"/>
<comment type="caution">
    <text evidence="1">The sequence shown here is derived from an EMBL/GenBank/DDBJ whole genome shotgun (WGS) entry which is preliminary data.</text>
</comment>
<reference evidence="1" key="1">
    <citation type="submission" date="2022-03" db="EMBL/GenBank/DDBJ databases">
        <authorList>
            <person name="Sayadi A."/>
        </authorList>
    </citation>
    <scope>NUCLEOTIDE SEQUENCE</scope>
</reference>
<protein>
    <submittedName>
        <fullName evidence="1">Uncharacterized protein</fullName>
    </submittedName>
</protein>